<sequence>MAHNDLPDEFIIASDGYGTLQRIDVNNNYNYVSIPFLYWLNAYHVDYDRTDGVIYWVNGNNQIYSGSIFGENGTVLYFNAISQMYGIAVDSISRLLFYTDFGNDIIAAISLKDFLQKTVISSGLINPRAIVTDPISGTIYWVDSGRPAKIEKSNYDGTNRQEVVNTGLTTPYGLDVDINGGVLYWCESDTFKIEKANVDGSNRFLLYQEQVSTSGCSIALYQSYLYFTIWRIRNSIMRIGTDGSGLISVAPSALVYPMGIHVNLNLSIGSNGCSNGSGGCSHFCFPLPGGSNVCACPDVMTLQSDGKTCENDNIPNNFILIIDSSNRSISRMDIDNYKYISIPIQIGSSPYAIDYDPDAAEMIWSDVDHSQINSGSIYGNNQTKWRDVVINGIAVDVTSRLLFYTDSVRNIIAVISLDTDLHRTIISDDLNTPHAIVTDPTNGTIYWSSRNKIEKSNYDGTSRQELINTGFNDHVDLAVDIICKIISFYHRFKRPFT</sequence>
<dbReference type="PANTHER" id="PTHR46513:SF44">
    <property type="entry name" value="LDL RECEPTOR RELATED PROTEIN 4"/>
    <property type="match status" value="1"/>
</dbReference>
<evidence type="ECO:0000313" key="7">
    <source>
        <dbReference type="EMBL" id="KAL3837615.1"/>
    </source>
</evidence>
<dbReference type="Pfam" id="PF14670">
    <property type="entry name" value="FXa_inhibition"/>
    <property type="match status" value="1"/>
</dbReference>
<dbReference type="PROSITE" id="PS51120">
    <property type="entry name" value="LDLRB"/>
    <property type="match status" value="2"/>
</dbReference>
<keyword evidence="4" id="KW-1015">Disulfide bond</keyword>
<dbReference type="InterPro" id="IPR011042">
    <property type="entry name" value="6-blade_b-propeller_TolB-like"/>
</dbReference>
<evidence type="ECO:0000256" key="2">
    <source>
        <dbReference type="ARBA" id="ARBA00022729"/>
    </source>
</evidence>
<dbReference type="SMART" id="SM00135">
    <property type="entry name" value="LY"/>
    <property type="match status" value="6"/>
</dbReference>
<proteinExistence type="predicted"/>
<reference evidence="7 8" key="1">
    <citation type="submission" date="2024-11" db="EMBL/GenBank/DDBJ databases">
        <title>Chromosome-level genome assembly of the freshwater bivalve Anodonta woodiana.</title>
        <authorList>
            <person name="Chen X."/>
        </authorList>
    </citation>
    <scope>NUCLEOTIDE SEQUENCE [LARGE SCALE GENOMIC DNA]</scope>
    <source>
        <strain evidence="7">MN2024</strain>
        <tissue evidence="7">Gills</tissue>
    </source>
</reference>
<comment type="caution">
    <text evidence="7">The sequence shown here is derived from an EMBL/GenBank/DDBJ whole genome shotgun (WGS) entry which is preliminary data.</text>
</comment>
<dbReference type="SUPFAM" id="SSF57196">
    <property type="entry name" value="EGF/Laminin"/>
    <property type="match status" value="1"/>
</dbReference>
<gene>
    <name evidence="7" type="ORF">ACJMK2_022961</name>
</gene>
<dbReference type="SUPFAM" id="SSF63825">
    <property type="entry name" value="YWTD domain"/>
    <property type="match status" value="2"/>
</dbReference>
<evidence type="ECO:0000256" key="6">
    <source>
        <dbReference type="PROSITE-ProRule" id="PRU00461"/>
    </source>
</evidence>
<keyword evidence="3" id="KW-0677">Repeat</keyword>
<dbReference type="PANTHER" id="PTHR46513">
    <property type="entry name" value="VITELLOGENIN RECEPTOR-LIKE PROTEIN-RELATED-RELATED"/>
    <property type="match status" value="1"/>
</dbReference>
<keyword evidence="2" id="KW-0732">Signal</keyword>
<evidence type="ECO:0000256" key="3">
    <source>
        <dbReference type="ARBA" id="ARBA00022737"/>
    </source>
</evidence>
<protein>
    <submittedName>
        <fullName evidence="7">Uncharacterized protein</fullName>
    </submittedName>
</protein>
<evidence type="ECO:0000256" key="4">
    <source>
        <dbReference type="ARBA" id="ARBA00023157"/>
    </source>
</evidence>
<keyword evidence="8" id="KW-1185">Reference proteome</keyword>
<organism evidence="7 8">
    <name type="scientific">Sinanodonta woodiana</name>
    <name type="common">Chinese pond mussel</name>
    <name type="synonym">Anodonta woodiana</name>
    <dbReference type="NCBI Taxonomy" id="1069815"/>
    <lineage>
        <taxon>Eukaryota</taxon>
        <taxon>Metazoa</taxon>
        <taxon>Spiralia</taxon>
        <taxon>Lophotrochozoa</taxon>
        <taxon>Mollusca</taxon>
        <taxon>Bivalvia</taxon>
        <taxon>Autobranchia</taxon>
        <taxon>Heteroconchia</taxon>
        <taxon>Palaeoheterodonta</taxon>
        <taxon>Unionida</taxon>
        <taxon>Unionoidea</taxon>
        <taxon>Unionidae</taxon>
        <taxon>Unioninae</taxon>
        <taxon>Sinanodonta</taxon>
    </lineage>
</organism>
<dbReference type="FunFam" id="2.120.10.30:FF:000241">
    <property type="entry name" value="Low-density lipoprotein receptor-related protein 6"/>
    <property type="match status" value="1"/>
</dbReference>
<dbReference type="InterPro" id="IPR050778">
    <property type="entry name" value="Cueball_EGF_LRP_Nidogen"/>
</dbReference>
<dbReference type="InterPro" id="IPR000033">
    <property type="entry name" value="LDLR_classB_rpt"/>
</dbReference>
<feature type="repeat" description="LDL-receptor class B" evidence="6">
    <location>
        <begin position="443"/>
        <end position="483"/>
    </location>
</feature>
<accession>A0ABD3TLL7</accession>
<evidence type="ECO:0000313" key="8">
    <source>
        <dbReference type="Proteomes" id="UP001634394"/>
    </source>
</evidence>
<dbReference type="Proteomes" id="UP001634394">
    <property type="component" value="Unassembled WGS sequence"/>
</dbReference>
<evidence type="ECO:0000256" key="5">
    <source>
        <dbReference type="ARBA" id="ARBA00023180"/>
    </source>
</evidence>
<dbReference type="Gene3D" id="2.120.10.30">
    <property type="entry name" value="TolB, C-terminal domain"/>
    <property type="match status" value="2"/>
</dbReference>
<dbReference type="EMBL" id="JBJQND010000018">
    <property type="protein sequence ID" value="KAL3837615.1"/>
    <property type="molecule type" value="Genomic_DNA"/>
</dbReference>
<keyword evidence="5" id="KW-0325">Glycoprotein</keyword>
<keyword evidence="1" id="KW-0245">EGF-like domain</keyword>
<dbReference type="AlphaFoldDB" id="A0ABD3TLL7"/>
<name>A0ABD3TLL7_SINWO</name>
<evidence type="ECO:0000256" key="1">
    <source>
        <dbReference type="ARBA" id="ARBA00022536"/>
    </source>
</evidence>
<feature type="repeat" description="LDL-receptor class B" evidence="6">
    <location>
        <begin position="137"/>
        <end position="180"/>
    </location>
</feature>